<dbReference type="OrthoDB" id="2898509at2759"/>
<dbReference type="InterPro" id="IPR036291">
    <property type="entry name" value="NAD(P)-bd_dom_sf"/>
</dbReference>
<organism evidence="2 3">
    <name type="scientific">Hyaloscypha variabilis (strain UAMH 11265 / GT02V1 / F)</name>
    <name type="common">Meliniomyces variabilis</name>
    <dbReference type="NCBI Taxonomy" id="1149755"/>
    <lineage>
        <taxon>Eukaryota</taxon>
        <taxon>Fungi</taxon>
        <taxon>Dikarya</taxon>
        <taxon>Ascomycota</taxon>
        <taxon>Pezizomycotina</taxon>
        <taxon>Leotiomycetes</taxon>
        <taxon>Helotiales</taxon>
        <taxon>Hyaloscyphaceae</taxon>
        <taxon>Hyaloscypha</taxon>
        <taxon>Hyaloscypha variabilis</taxon>
    </lineage>
</organism>
<evidence type="ECO:0000256" key="1">
    <source>
        <dbReference type="ARBA" id="ARBA00023002"/>
    </source>
</evidence>
<dbReference type="InterPro" id="IPR052228">
    <property type="entry name" value="Sec_Metab_Biosynth_Oxidored"/>
</dbReference>
<proteinExistence type="predicted"/>
<dbReference type="GO" id="GO:0016491">
    <property type="term" value="F:oxidoreductase activity"/>
    <property type="evidence" value="ECO:0007669"/>
    <property type="project" value="UniProtKB-KW"/>
</dbReference>
<gene>
    <name evidence="2" type="ORF">L207DRAFT_429162</name>
</gene>
<dbReference type="STRING" id="1149755.A0A2J6RM49"/>
<dbReference type="Proteomes" id="UP000235786">
    <property type="component" value="Unassembled WGS sequence"/>
</dbReference>
<evidence type="ECO:0008006" key="4">
    <source>
        <dbReference type="Google" id="ProtNLM"/>
    </source>
</evidence>
<dbReference type="Pfam" id="PF00106">
    <property type="entry name" value="adh_short"/>
    <property type="match status" value="1"/>
</dbReference>
<name>A0A2J6RM49_HYAVF</name>
<dbReference type="AlphaFoldDB" id="A0A2J6RM49"/>
<dbReference type="PANTHER" id="PTHR47534">
    <property type="entry name" value="YALI0E05731P"/>
    <property type="match status" value="1"/>
</dbReference>
<dbReference type="EMBL" id="KZ613946">
    <property type="protein sequence ID" value="PMD39583.1"/>
    <property type="molecule type" value="Genomic_DNA"/>
</dbReference>
<dbReference type="InterPro" id="IPR002347">
    <property type="entry name" value="SDR_fam"/>
</dbReference>
<protein>
    <recommendedName>
        <fullName evidence="4">NAD(P)-binding protein</fullName>
    </recommendedName>
</protein>
<reference evidence="2 3" key="1">
    <citation type="submission" date="2016-04" db="EMBL/GenBank/DDBJ databases">
        <title>A degradative enzymes factory behind the ericoid mycorrhizal symbiosis.</title>
        <authorList>
            <consortium name="DOE Joint Genome Institute"/>
            <person name="Martino E."/>
            <person name="Morin E."/>
            <person name="Grelet G."/>
            <person name="Kuo A."/>
            <person name="Kohler A."/>
            <person name="Daghino S."/>
            <person name="Barry K."/>
            <person name="Choi C."/>
            <person name="Cichocki N."/>
            <person name="Clum A."/>
            <person name="Copeland A."/>
            <person name="Hainaut M."/>
            <person name="Haridas S."/>
            <person name="Labutti K."/>
            <person name="Lindquist E."/>
            <person name="Lipzen A."/>
            <person name="Khouja H.-R."/>
            <person name="Murat C."/>
            <person name="Ohm R."/>
            <person name="Olson A."/>
            <person name="Spatafora J."/>
            <person name="Veneault-Fourrey C."/>
            <person name="Henrissat B."/>
            <person name="Grigoriev I."/>
            <person name="Martin F."/>
            <person name="Perotto S."/>
        </authorList>
    </citation>
    <scope>NUCLEOTIDE SEQUENCE [LARGE SCALE GENOMIC DNA]</scope>
    <source>
        <strain evidence="2 3">F</strain>
    </source>
</reference>
<accession>A0A2J6RM49</accession>
<dbReference type="PANTHER" id="PTHR47534:SF3">
    <property type="entry name" value="ALCOHOL DEHYDROGENASE-LIKE C-TERMINAL DOMAIN-CONTAINING PROTEIN"/>
    <property type="match status" value="1"/>
</dbReference>
<dbReference type="SUPFAM" id="SSF51735">
    <property type="entry name" value="NAD(P)-binding Rossmann-fold domains"/>
    <property type="match status" value="1"/>
</dbReference>
<sequence length="358" mass="39249">MVNLKDITTSNRALQSVPPGLVAVFAGATAGIGRATLQQFARNANGPRAYIIGRSNEKGSHIIAELKTINPMGTYVFIEGQISLMKEVDRVCEAIKKFETHVDILCMSPGYLSLGGRNVLDTSEGIETGLALQFYSRQRLLINLLPLLELSTSPRIISILCAGFEGTISPSDLECRQHYNFVRASRAAATMTDLMFEELAKEHPSVSFIHVNPGSVGTHLMDHFLASTPGLLWYPAQIPRYTIVPLYTHFLSTSPNVAGERILFLATSCRYPPAADHSKKGHVDGFVERPAGIAAAKPTVMKDGSGNGVYRVDWNCETCKESKILDRYRGERMGKMVFEHVMGVFERALRTESGGNGN</sequence>
<keyword evidence="1" id="KW-0560">Oxidoreductase</keyword>
<evidence type="ECO:0000313" key="2">
    <source>
        <dbReference type="EMBL" id="PMD39583.1"/>
    </source>
</evidence>
<evidence type="ECO:0000313" key="3">
    <source>
        <dbReference type="Proteomes" id="UP000235786"/>
    </source>
</evidence>
<keyword evidence="3" id="KW-1185">Reference proteome</keyword>
<dbReference type="Gene3D" id="3.40.50.720">
    <property type="entry name" value="NAD(P)-binding Rossmann-like Domain"/>
    <property type="match status" value="1"/>
</dbReference>